<organism evidence="2">
    <name type="scientific">Amorphochlora amoebiformis</name>
    <dbReference type="NCBI Taxonomy" id="1561963"/>
    <lineage>
        <taxon>Eukaryota</taxon>
        <taxon>Sar</taxon>
        <taxon>Rhizaria</taxon>
        <taxon>Cercozoa</taxon>
        <taxon>Chlorarachniophyceae</taxon>
        <taxon>Amorphochlora</taxon>
    </lineage>
</organism>
<protein>
    <submittedName>
        <fullName evidence="2">Uncharacterized protein</fullName>
    </submittedName>
</protein>
<dbReference type="AlphaFoldDB" id="A0A7S0DIY9"/>
<sequence>MLFGFHRTGETAIRINLTYIFMMMLSLLLMLGELRVKAVILRFGFLSTPFGLAMMYGFLGLFALLDDQGWWKWCLTGPMGGMSVAYILGSSCAHDTLDPVSDPVSADDKHA</sequence>
<feature type="transmembrane region" description="Helical" evidence="1">
    <location>
        <begin position="12"/>
        <end position="31"/>
    </location>
</feature>
<name>A0A7S0DIY9_9EUKA</name>
<proteinExistence type="predicted"/>
<accession>A0A7S0DIY9</accession>
<evidence type="ECO:0000256" key="1">
    <source>
        <dbReference type="SAM" id="Phobius"/>
    </source>
</evidence>
<evidence type="ECO:0000313" key="2">
    <source>
        <dbReference type="EMBL" id="CAD8456406.1"/>
    </source>
</evidence>
<gene>
    <name evidence="2" type="ORF">LAMO00422_LOCUS15352</name>
</gene>
<keyword evidence="1" id="KW-0812">Transmembrane</keyword>
<dbReference type="EMBL" id="HBEM01022514">
    <property type="protein sequence ID" value="CAD8456406.1"/>
    <property type="molecule type" value="Transcribed_RNA"/>
</dbReference>
<keyword evidence="1" id="KW-1133">Transmembrane helix</keyword>
<keyword evidence="1" id="KW-0472">Membrane</keyword>
<reference evidence="2" key="1">
    <citation type="submission" date="2021-01" db="EMBL/GenBank/DDBJ databases">
        <authorList>
            <person name="Corre E."/>
            <person name="Pelletier E."/>
            <person name="Niang G."/>
            <person name="Scheremetjew M."/>
            <person name="Finn R."/>
            <person name="Kale V."/>
            <person name="Holt S."/>
            <person name="Cochrane G."/>
            <person name="Meng A."/>
            <person name="Brown T."/>
            <person name="Cohen L."/>
        </authorList>
    </citation>
    <scope>NUCLEOTIDE SEQUENCE</scope>
    <source>
        <strain evidence="2">CCMP2058</strain>
    </source>
</reference>
<feature type="transmembrane region" description="Helical" evidence="1">
    <location>
        <begin position="43"/>
        <end position="64"/>
    </location>
</feature>